<gene>
    <name evidence="2" type="ORF">E0485_20155</name>
</gene>
<keyword evidence="1" id="KW-1133">Transmembrane helix</keyword>
<evidence type="ECO:0000313" key="3">
    <source>
        <dbReference type="Proteomes" id="UP000295418"/>
    </source>
</evidence>
<dbReference type="RefSeq" id="WP_132419865.1">
    <property type="nucleotide sequence ID" value="NZ_SKFG01000027.1"/>
</dbReference>
<dbReference type="Proteomes" id="UP000295418">
    <property type="component" value="Unassembled WGS sequence"/>
</dbReference>
<keyword evidence="1" id="KW-0812">Transmembrane</keyword>
<feature type="transmembrane region" description="Helical" evidence="1">
    <location>
        <begin position="62"/>
        <end position="86"/>
    </location>
</feature>
<keyword evidence="3" id="KW-1185">Reference proteome</keyword>
<sequence>MDNRQDPPSKSRELIYQVGRKKGKIVLGAEAPKPIVEPPKQRLQHTVSRALFHQVKAPDAKAIIILQMLLPVIIFALTITLLIFLVQI</sequence>
<name>A0A4R4E3Z7_9BACL</name>
<evidence type="ECO:0000313" key="2">
    <source>
        <dbReference type="EMBL" id="TCZ74294.1"/>
    </source>
</evidence>
<accession>A0A4R4E3Z7</accession>
<dbReference type="EMBL" id="SKFG01000027">
    <property type="protein sequence ID" value="TCZ74294.1"/>
    <property type="molecule type" value="Genomic_DNA"/>
</dbReference>
<organism evidence="2 3">
    <name type="scientific">Paenibacillus albiflavus</name>
    <dbReference type="NCBI Taxonomy" id="2545760"/>
    <lineage>
        <taxon>Bacteria</taxon>
        <taxon>Bacillati</taxon>
        <taxon>Bacillota</taxon>
        <taxon>Bacilli</taxon>
        <taxon>Bacillales</taxon>
        <taxon>Paenibacillaceae</taxon>
        <taxon>Paenibacillus</taxon>
    </lineage>
</organism>
<proteinExistence type="predicted"/>
<dbReference type="AlphaFoldDB" id="A0A4R4E3Z7"/>
<evidence type="ECO:0000256" key="1">
    <source>
        <dbReference type="SAM" id="Phobius"/>
    </source>
</evidence>
<protein>
    <submittedName>
        <fullName evidence="2">Uncharacterized protein</fullName>
    </submittedName>
</protein>
<comment type="caution">
    <text evidence="2">The sequence shown here is derived from an EMBL/GenBank/DDBJ whole genome shotgun (WGS) entry which is preliminary data.</text>
</comment>
<reference evidence="2 3" key="1">
    <citation type="submission" date="2019-03" db="EMBL/GenBank/DDBJ databases">
        <authorList>
            <person name="Kim M.K.M."/>
        </authorList>
    </citation>
    <scope>NUCLEOTIDE SEQUENCE [LARGE SCALE GENOMIC DNA]</scope>
    <source>
        <strain evidence="2 3">18JY21-1</strain>
    </source>
</reference>
<keyword evidence="1" id="KW-0472">Membrane</keyword>